<proteinExistence type="predicted"/>
<dbReference type="PANTHER" id="PTHR47501:SF5">
    <property type="entry name" value="HAT C-TERMINAL DIMERISATION DOMAIN-CONTAINING PROTEIN"/>
    <property type="match status" value="1"/>
</dbReference>
<feature type="non-terminal residue" evidence="1">
    <location>
        <position position="1"/>
    </location>
</feature>
<evidence type="ECO:0000313" key="1">
    <source>
        <dbReference type="EMBL" id="JAC52575.1"/>
    </source>
</evidence>
<accession>A0A034WEJ7</accession>
<dbReference type="SUPFAM" id="SSF53098">
    <property type="entry name" value="Ribonuclease H-like"/>
    <property type="match status" value="1"/>
</dbReference>
<dbReference type="AlphaFoldDB" id="A0A034WEJ7"/>
<reference evidence="1" key="1">
    <citation type="journal article" date="2014" name="BMC Genomics">
        <title>Characterizing the developmental transcriptome of the oriental fruit fly, Bactrocera dorsalis (Diptera: Tephritidae) through comparative genomic analysis with Drosophila melanogaster utilizing modENCODE datasets.</title>
        <authorList>
            <person name="Geib S.M."/>
            <person name="Calla B."/>
            <person name="Hall B."/>
            <person name="Hou S."/>
            <person name="Manoukis N.C."/>
        </authorList>
    </citation>
    <scope>NUCLEOTIDE SEQUENCE</scope>
    <source>
        <strain evidence="1">Punador</strain>
    </source>
</reference>
<dbReference type="PANTHER" id="PTHR47501">
    <property type="entry name" value="TRANSPOSASE-RELATED"/>
    <property type="match status" value="1"/>
</dbReference>
<name>A0A034WEJ7_BACDO</name>
<gene>
    <name evidence="1" type="primary">TRA1</name>
</gene>
<dbReference type="EMBL" id="GAKP01006377">
    <property type="protein sequence ID" value="JAC52575.1"/>
    <property type="molecule type" value="Transcribed_RNA"/>
</dbReference>
<dbReference type="OrthoDB" id="10057873at2759"/>
<dbReference type="InterPro" id="IPR012337">
    <property type="entry name" value="RNaseH-like_sf"/>
</dbReference>
<protein>
    <submittedName>
        <fullName evidence="1">Putative AC transposase</fullName>
    </submittedName>
</protein>
<sequence>NDIKLISDQNKMSTIAKCDRKIRATGDVSSNFVKHLRVKHSELYAEYKSLKSGSPFGNSAQAAFDRKLLHAIVDGALPVSILERRSFIDLLQTSGMKIMSRQAAVKKLKEHYGEVVHKIKSEMASVKHFCTTGDIWSGNHRSFLGYTCHWLTENLERKSAALACRRIFGVHSAEKIAQIIAEINAGFGLSASNVIMTVTDNGSNFVKAFKEYGCTETETSHEDESENDLPVFQNELLLPKHLRCCSHTLNLLASADYVKILRSEQALYMQHSMTFEKCNALWRKCKWPKSSEIIVECLGSTLLVPVVTRWNSLFDAVTKLLWAKDKLNPLCERLSLSQFSPSDLQYLEMYQLLMGPIARALDYLQGENNVNYGCLIPTLMTLSNRLNKLQNKPEMQQVSSVVAKLEQCLRDRFDAFFTLKPEANIALAATVLTPDIKMSWIKVLQRIKPEVTAADISTRVLNTICDFYVKDNRAFNAQILKSNELFANNRHFDFDLNDTDNEEGTNAIPEPSASDRRAFLTHHFFCYLNDNSRTDDTWVKHCSLKEAFVAFNTPLTSSAPVERLFSFAEIVNSPRRQSMSDLSFEKLVLLKANSKWS</sequence>
<organism evidence="1">
    <name type="scientific">Bactrocera dorsalis</name>
    <name type="common">Oriental fruit fly</name>
    <name type="synonym">Dacus dorsalis</name>
    <dbReference type="NCBI Taxonomy" id="27457"/>
    <lineage>
        <taxon>Eukaryota</taxon>
        <taxon>Metazoa</taxon>
        <taxon>Ecdysozoa</taxon>
        <taxon>Arthropoda</taxon>
        <taxon>Hexapoda</taxon>
        <taxon>Insecta</taxon>
        <taxon>Pterygota</taxon>
        <taxon>Neoptera</taxon>
        <taxon>Endopterygota</taxon>
        <taxon>Diptera</taxon>
        <taxon>Brachycera</taxon>
        <taxon>Muscomorpha</taxon>
        <taxon>Tephritoidea</taxon>
        <taxon>Tephritidae</taxon>
        <taxon>Bactrocera</taxon>
        <taxon>Bactrocera</taxon>
    </lineage>
</organism>